<dbReference type="SUPFAM" id="SSF52113">
    <property type="entry name" value="BRCT domain"/>
    <property type="match status" value="1"/>
</dbReference>
<dbReference type="InterPro" id="IPR036420">
    <property type="entry name" value="BRCT_dom_sf"/>
</dbReference>
<evidence type="ECO:0000256" key="2">
    <source>
        <dbReference type="SAM" id="MobiDB-lite"/>
    </source>
</evidence>
<feature type="region of interest" description="Disordered" evidence="2">
    <location>
        <begin position="195"/>
        <end position="217"/>
    </location>
</feature>
<evidence type="ECO:0000313" key="5">
    <source>
        <dbReference type="Proteomes" id="UP000094043"/>
    </source>
</evidence>
<dbReference type="PROSITE" id="PS50172">
    <property type="entry name" value="BRCT"/>
    <property type="match status" value="1"/>
</dbReference>
<dbReference type="RefSeq" id="XP_066071617.1">
    <property type="nucleotide sequence ID" value="XM_066215520.1"/>
</dbReference>
<reference evidence="4" key="3">
    <citation type="submission" date="2024-01" db="EMBL/GenBank/DDBJ databases">
        <authorList>
            <person name="Coelho M.A."/>
            <person name="David-Palma M."/>
            <person name="Shea T."/>
            <person name="Sun S."/>
            <person name="Cuomo C.A."/>
            <person name="Heitman J."/>
        </authorList>
    </citation>
    <scope>NUCLEOTIDE SEQUENCE</scope>
    <source>
        <strain evidence="4">CBS 7841</strain>
    </source>
</reference>
<evidence type="ECO:0000313" key="4">
    <source>
        <dbReference type="EMBL" id="WVN90917.1"/>
    </source>
</evidence>
<dbReference type="GeneID" id="91090370"/>
<feature type="region of interest" description="Disordered" evidence="2">
    <location>
        <begin position="489"/>
        <end position="517"/>
    </location>
</feature>
<feature type="domain" description="BRCT" evidence="3">
    <location>
        <begin position="358"/>
        <end position="458"/>
    </location>
</feature>
<sequence>MLFKTKSLFWKILDEAEESGILDETKEEMVDYERLVREEIQQKRQLLQDQVRTISVDVRTGNDSKCQKLSCKQRLDSAREDEPDEISKLVDQKELSNQSTSVVSPLAFMTESGSISNSSQLTQMKVSTPDLKIETGCISEALGSNLVSSTPLSFLLKEQNAIESKAVPFFVNSRLSDNVVNTIVVENERDFAEASSSVGEKNLLSDTGPSMQVVNPTNPLSSFRQSQFAQTSTPNAPNATLPHVPTPSLDHSALVRHSETPAKSLISKNSIRSQVLDTPEYISSPADTPDYTGSSRCLLHPSIFTVGRTTRNDSATPIGKTLKQSVSKYWLQFARAYPAPANEKGKGRRRITSKSTSARSSIFQGLRFCYPVEGSAGPKYVSRWTIIAEHSGVVTMTPDTATTHIIYDNPNPTVSKLSRILGIDALSQLPEGTEIVRWDWVILCQMTNKVEPTDSYRTFRSNSFTKIQLVGNINKPKFSILVDPGQIGRSKVTRKRSARQSDTESDESQPTKRHRSLGIAARINSACRQGLVDTKTHPSKLRHLGNLSL</sequence>
<accession>A0AAJ8M4P9</accession>
<feature type="coiled-coil region" evidence="1">
    <location>
        <begin position="22"/>
        <end position="49"/>
    </location>
</feature>
<keyword evidence="5" id="KW-1185">Reference proteome</keyword>
<keyword evidence="1" id="KW-0175">Coiled coil</keyword>
<protein>
    <recommendedName>
        <fullName evidence="3">BRCT domain-containing protein</fullName>
    </recommendedName>
</protein>
<organism evidence="4 5">
    <name type="scientific">Cryptococcus depauperatus CBS 7841</name>
    <dbReference type="NCBI Taxonomy" id="1295531"/>
    <lineage>
        <taxon>Eukaryota</taxon>
        <taxon>Fungi</taxon>
        <taxon>Dikarya</taxon>
        <taxon>Basidiomycota</taxon>
        <taxon>Agaricomycotina</taxon>
        <taxon>Tremellomycetes</taxon>
        <taxon>Tremellales</taxon>
        <taxon>Cryptococcaceae</taxon>
        <taxon>Cryptococcus</taxon>
    </lineage>
</organism>
<evidence type="ECO:0000256" key="1">
    <source>
        <dbReference type="SAM" id="Coils"/>
    </source>
</evidence>
<evidence type="ECO:0000259" key="3">
    <source>
        <dbReference type="PROSITE" id="PS50172"/>
    </source>
</evidence>
<name>A0AAJ8M4P9_9TREE</name>
<dbReference type="InterPro" id="IPR001357">
    <property type="entry name" value="BRCT_dom"/>
</dbReference>
<reference evidence="4" key="1">
    <citation type="submission" date="2016-06" db="EMBL/GenBank/DDBJ databases">
        <authorList>
            <person name="Cuomo C."/>
            <person name="Litvintseva A."/>
            <person name="Heitman J."/>
            <person name="Chen Y."/>
            <person name="Sun S."/>
            <person name="Springer D."/>
            <person name="Dromer F."/>
            <person name="Young S."/>
            <person name="Zeng Q."/>
            <person name="Chapman S."/>
            <person name="Gujja S."/>
            <person name="Saif S."/>
            <person name="Birren B."/>
        </authorList>
    </citation>
    <scope>NUCLEOTIDE SEQUENCE</scope>
    <source>
        <strain evidence="4">CBS 7841</strain>
    </source>
</reference>
<dbReference type="Proteomes" id="UP000094043">
    <property type="component" value="Chromosome 8"/>
</dbReference>
<gene>
    <name evidence="4" type="ORF">L203_106162</name>
</gene>
<dbReference type="KEGG" id="cdep:91090370"/>
<dbReference type="Gene3D" id="3.40.50.10190">
    <property type="entry name" value="BRCT domain"/>
    <property type="match status" value="1"/>
</dbReference>
<proteinExistence type="predicted"/>
<dbReference type="EMBL" id="CP143791">
    <property type="protein sequence ID" value="WVN90917.1"/>
    <property type="molecule type" value="Genomic_DNA"/>
</dbReference>
<dbReference type="AlphaFoldDB" id="A0AAJ8M4P9"/>
<reference evidence="4" key="2">
    <citation type="journal article" date="2022" name="Elife">
        <title>Obligate sexual reproduction of a homothallic fungus closely related to the Cryptococcus pathogenic species complex.</title>
        <authorList>
            <person name="Passer A.R."/>
            <person name="Clancey S.A."/>
            <person name="Shea T."/>
            <person name="David-Palma M."/>
            <person name="Averette A.F."/>
            <person name="Boekhout T."/>
            <person name="Porcel B.M."/>
            <person name="Nowrousian M."/>
            <person name="Cuomo C.A."/>
            <person name="Sun S."/>
            <person name="Heitman J."/>
            <person name="Coelho M.A."/>
        </authorList>
    </citation>
    <scope>NUCLEOTIDE SEQUENCE</scope>
    <source>
        <strain evidence="4">CBS 7841</strain>
    </source>
</reference>